<organism evidence="2 3">
    <name type="scientific">Aneurinibacillus danicus</name>
    <dbReference type="NCBI Taxonomy" id="267746"/>
    <lineage>
        <taxon>Bacteria</taxon>
        <taxon>Bacillati</taxon>
        <taxon>Bacillota</taxon>
        <taxon>Bacilli</taxon>
        <taxon>Bacillales</taxon>
        <taxon>Paenibacillaceae</taxon>
        <taxon>Aneurinibacillus group</taxon>
        <taxon>Aneurinibacillus</taxon>
    </lineage>
</organism>
<evidence type="ECO:0000313" key="3">
    <source>
        <dbReference type="Proteomes" id="UP000321157"/>
    </source>
</evidence>
<name>A0A511VB20_9BACL</name>
<dbReference type="AlphaFoldDB" id="A0A511VB20"/>
<comment type="caution">
    <text evidence="2">The sequence shown here is derived from an EMBL/GenBank/DDBJ whole genome shotgun (WGS) entry which is preliminary data.</text>
</comment>
<dbReference type="Pfam" id="PF03864">
    <property type="entry name" value="Phage_cap_E"/>
    <property type="match status" value="1"/>
</dbReference>
<dbReference type="Gene3D" id="3.90.1690.10">
    <property type="entry name" value="phage-related protein like domain"/>
    <property type="match status" value="1"/>
</dbReference>
<dbReference type="OrthoDB" id="2680146at2"/>
<reference evidence="2 3" key="1">
    <citation type="submission" date="2019-07" db="EMBL/GenBank/DDBJ databases">
        <title>Whole genome shotgun sequence of Aneurinibacillus danicus NBRC 102444.</title>
        <authorList>
            <person name="Hosoyama A."/>
            <person name="Uohara A."/>
            <person name="Ohji S."/>
            <person name="Ichikawa N."/>
        </authorList>
    </citation>
    <scope>NUCLEOTIDE SEQUENCE [LARGE SCALE GENOMIC DNA]</scope>
    <source>
        <strain evidence="2 3">NBRC 102444</strain>
    </source>
</reference>
<sequence length="330" mass="36779">MGASRGYKSTQESHDDVLLTNIAVGYRNGQFIADKVFPALPMVSKQSDRYKVFGMDDFKVFDDKIAPNGRTNEITYGESEDTYFCDGHGLKRPISKQEYANSDNQDELEKSATRLTTNLVLLNKEIDAANKTMNPASYAPGLSTTMGTTTLDNIFGKKWTDPTSDPVRQIDKAKEIIHTNSGIRPNKLVLSEKVYTALKNHPQFIELIKYSQTGIVTKDLLKAALGVDDIYIGEALRTVNGFGAVPPGKPEALNYIWGNSAALLYITPTPDPTSPTFGYTFEWDFAGEKVARRVRKWVDQDSEATYVETKYYYDQKVVCNLAGFLMADAI</sequence>
<proteinExistence type="predicted"/>
<dbReference type="InterPro" id="IPR053738">
    <property type="entry name" value="Lambda_capsid_assembly"/>
</dbReference>
<feature type="coiled-coil region" evidence="1">
    <location>
        <begin position="105"/>
        <end position="132"/>
    </location>
</feature>
<keyword evidence="1" id="KW-0175">Coiled coil</keyword>
<protein>
    <recommendedName>
        <fullName evidence="4">Phage capsid protein</fullName>
    </recommendedName>
</protein>
<dbReference type="InterPro" id="IPR005564">
    <property type="entry name" value="Major_capsid_GpE"/>
</dbReference>
<dbReference type="RefSeq" id="WP_146811737.1">
    <property type="nucleotide sequence ID" value="NZ_BJXX01000167.1"/>
</dbReference>
<evidence type="ECO:0008006" key="4">
    <source>
        <dbReference type="Google" id="ProtNLM"/>
    </source>
</evidence>
<dbReference type="Proteomes" id="UP000321157">
    <property type="component" value="Unassembled WGS sequence"/>
</dbReference>
<evidence type="ECO:0000313" key="2">
    <source>
        <dbReference type="EMBL" id="GEN36115.1"/>
    </source>
</evidence>
<keyword evidence="3" id="KW-1185">Reference proteome</keyword>
<evidence type="ECO:0000256" key="1">
    <source>
        <dbReference type="SAM" id="Coils"/>
    </source>
</evidence>
<accession>A0A511VB20</accession>
<gene>
    <name evidence="2" type="ORF">ADA01nite_35750</name>
</gene>
<dbReference type="EMBL" id="BJXX01000167">
    <property type="protein sequence ID" value="GEN36115.1"/>
    <property type="molecule type" value="Genomic_DNA"/>
</dbReference>